<evidence type="ECO:0000256" key="2">
    <source>
        <dbReference type="SAM" id="SignalP"/>
    </source>
</evidence>
<feature type="compositionally biased region" description="Basic and acidic residues" evidence="1">
    <location>
        <begin position="27"/>
        <end position="54"/>
    </location>
</feature>
<dbReference type="EMBL" id="JAMYBS010000022">
    <property type="protein sequence ID" value="MCO7546279.1"/>
    <property type="molecule type" value="Genomic_DNA"/>
</dbReference>
<sequence length="100" mass="10733">MNVRHFLLVAILGVATGAMADNTGPTHPEKSREHPLDNREPRQDIIERPQERDAVPVPPPGSDDSLPPTPEPPSPPTDPNEVPVPRFDAAGGGLPWPPDS</sequence>
<feature type="region of interest" description="Disordered" evidence="1">
    <location>
        <begin position="17"/>
        <end position="100"/>
    </location>
</feature>
<dbReference type="AlphaFoldDB" id="A0AA42BFH7"/>
<proteinExistence type="predicted"/>
<reference evidence="3" key="1">
    <citation type="submission" date="2022-06" db="EMBL/GenBank/DDBJ databases">
        <title>Detection of beta-lactamases in bacteria of animal origin.</title>
        <authorList>
            <person name="Mlynarcik P."/>
            <person name="Zdarska V."/>
            <person name="Chudobova H."/>
            <person name="Prochazkova P."/>
            <person name="Hricova K."/>
            <person name="Mezerova K."/>
            <person name="Bardon J."/>
            <person name="Dolejska M."/>
            <person name="Sukkar I."/>
            <person name="Kolar M."/>
        </authorList>
    </citation>
    <scope>NUCLEOTIDE SEQUENCE</scope>
    <source>
        <strain evidence="3">S 300-3</strain>
    </source>
</reference>
<organism evidence="3 4">
    <name type="scientific">Stutzerimonas nitrititolerans</name>
    <dbReference type="NCBI Taxonomy" id="2482751"/>
    <lineage>
        <taxon>Bacteria</taxon>
        <taxon>Pseudomonadati</taxon>
        <taxon>Pseudomonadota</taxon>
        <taxon>Gammaproteobacteria</taxon>
        <taxon>Pseudomonadales</taxon>
        <taxon>Pseudomonadaceae</taxon>
        <taxon>Stutzerimonas</taxon>
    </lineage>
</organism>
<comment type="caution">
    <text evidence="3">The sequence shown here is derived from an EMBL/GenBank/DDBJ whole genome shotgun (WGS) entry which is preliminary data.</text>
</comment>
<gene>
    <name evidence="3" type="ORF">NJF43_16085</name>
</gene>
<dbReference type="RefSeq" id="WP_181075808.1">
    <property type="nucleotide sequence ID" value="NZ_DALYPK010000014.1"/>
</dbReference>
<protein>
    <submittedName>
        <fullName evidence="3">Uncharacterized protein</fullName>
    </submittedName>
</protein>
<keyword evidence="2" id="KW-0732">Signal</keyword>
<feature type="chain" id="PRO_5041271875" evidence="2">
    <location>
        <begin position="21"/>
        <end position="100"/>
    </location>
</feature>
<evidence type="ECO:0000313" key="4">
    <source>
        <dbReference type="Proteomes" id="UP001165292"/>
    </source>
</evidence>
<evidence type="ECO:0000313" key="3">
    <source>
        <dbReference type="EMBL" id="MCO7546279.1"/>
    </source>
</evidence>
<feature type="compositionally biased region" description="Pro residues" evidence="1">
    <location>
        <begin position="56"/>
        <end position="78"/>
    </location>
</feature>
<evidence type="ECO:0000256" key="1">
    <source>
        <dbReference type="SAM" id="MobiDB-lite"/>
    </source>
</evidence>
<feature type="signal peptide" evidence="2">
    <location>
        <begin position="1"/>
        <end position="20"/>
    </location>
</feature>
<dbReference type="Proteomes" id="UP001165292">
    <property type="component" value="Unassembled WGS sequence"/>
</dbReference>
<name>A0AA42BFH7_9GAMM</name>
<accession>A0AA42BFH7</accession>